<dbReference type="InterPro" id="IPR037045">
    <property type="entry name" value="S8pro/Inhibitor_I9_sf"/>
</dbReference>
<dbReference type="PANTHER" id="PTHR10795">
    <property type="entry name" value="PROPROTEIN CONVERTASE SUBTILISIN/KEXIN"/>
    <property type="match status" value="1"/>
</dbReference>
<dbReference type="CDD" id="cd02120">
    <property type="entry name" value="PA_subtilisin_like"/>
    <property type="match status" value="1"/>
</dbReference>
<dbReference type="InterPro" id="IPR015500">
    <property type="entry name" value="Peptidase_S8_subtilisin-rel"/>
</dbReference>
<comment type="subcellular location">
    <subcellularLocation>
        <location evidence="1">Secreted</location>
    </subcellularLocation>
</comment>
<dbReference type="CDD" id="cd04852">
    <property type="entry name" value="Peptidases_S8_3"/>
    <property type="match status" value="1"/>
</dbReference>
<name>A0A4Y1QXD5_PRUDU</name>
<feature type="active site" description="Charge relay system" evidence="9 10">
    <location>
        <position position="312"/>
    </location>
</feature>
<dbReference type="InterPro" id="IPR045051">
    <property type="entry name" value="SBT"/>
</dbReference>
<evidence type="ECO:0000256" key="2">
    <source>
        <dbReference type="ARBA" id="ARBA00011073"/>
    </source>
</evidence>
<keyword evidence="8" id="KW-0325">Glycoprotein</keyword>
<dbReference type="Gene3D" id="3.30.70.80">
    <property type="entry name" value="Peptidase S8 propeptide/proteinase inhibitor I9"/>
    <property type="match status" value="1"/>
</dbReference>
<evidence type="ECO:0000256" key="6">
    <source>
        <dbReference type="ARBA" id="ARBA00022801"/>
    </source>
</evidence>
<dbReference type="PRINTS" id="PR00723">
    <property type="entry name" value="SUBTILISIN"/>
</dbReference>
<feature type="domain" description="Inhibitor I9" evidence="13">
    <location>
        <begin position="149"/>
        <end position="227"/>
    </location>
</feature>
<feature type="active site" description="Charge relay system" evidence="9 10">
    <location>
        <position position="257"/>
    </location>
</feature>
<keyword evidence="6 10" id="KW-0378">Hydrolase</keyword>
<evidence type="ECO:0000256" key="5">
    <source>
        <dbReference type="ARBA" id="ARBA00022729"/>
    </source>
</evidence>
<organism evidence="15">
    <name type="scientific">Prunus dulcis</name>
    <name type="common">Almond</name>
    <name type="synonym">Amygdalus dulcis</name>
    <dbReference type="NCBI Taxonomy" id="3755"/>
    <lineage>
        <taxon>Eukaryota</taxon>
        <taxon>Viridiplantae</taxon>
        <taxon>Streptophyta</taxon>
        <taxon>Embryophyta</taxon>
        <taxon>Tracheophyta</taxon>
        <taxon>Spermatophyta</taxon>
        <taxon>Magnoliopsida</taxon>
        <taxon>eudicotyledons</taxon>
        <taxon>Gunneridae</taxon>
        <taxon>Pentapetalae</taxon>
        <taxon>rosids</taxon>
        <taxon>fabids</taxon>
        <taxon>Rosales</taxon>
        <taxon>Rosaceae</taxon>
        <taxon>Amygdaloideae</taxon>
        <taxon>Amygdaleae</taxon>
        <taxon>Prunus</taxon>
    </lineage>
</organism>
<dbReference type="InterPro" id="IPR023828">
    <property type="entry name" value="Peptidase_S8_Ser-AS"/>
</dbReference>
<dbReference type="PROSITE" id="PS00136">
    <property type="entry name" value="SUBTILASE_ASP"/>
    <property type="match status" value="1"/>
</dbReference>
<dbReference type="InterPro" id="IPR000209">
    <property type="entry name" value="Peptidase_S8/S53_dom"/>
</dbReference>
<dbReference type="Pfam" id="PF05922">
    <property type="entry name" value="Inhibitor_I9"/>
    <property type="match status" value="1"/>
</dbReference>
<protein>
    <submittedName>
        <fullName evidence="15">Subtilisin-like serine endopeptidase family protein</fullName>
    </submittedName>
</protein>
<dbReference type="GO" id="GO:0005576">
    <property type="term" value="C:extracellular region"/>
    <property type="evidence" value="ECO:0007669"/>
    <property type="project" value="UniProtKB-SubCell"/>
</dbReference>
<evidence type="ECO:0000259" key="14">
    <source>
        <dbReference type="Pfam" id="PF17766"/>
    </source>
</evidence>
<dbReference type="InterPro" id="IPR034197">
    <property type="entry name" value="Peptidases_S8_3"/>
</dbReference>
<feature type="domain" description="Subtilisin-like protease fibronectin type-III" evidence="14">
    <location>
        <begin position="724"/>
        <end position="822"/>
    </location>
</feature>
<dbReference type="GO" id="GO:0004252">
    <property type="term" value="F:serine-type endopeptidase activity"/>
    <property type="evidence" value="ECO:0007669"/>
    <property type="project" value="UniProtKB-UniRule"/>
</dbReference>
<sequence length="824" mass="87481">MITCPTGSDKGSPKDLNYPSMAANVTSMNLFTINFHRRVKNVGLANSNYKALISTNSKVDIKVVPEVLSFKSLNEEKNFTVTVDGRDMPEGISHVSASLCWYDGSHNCIVRSPIVISSHGALLFSYAFSILVFATSLSCKAIDSEDRKTYIVYLGSLPHNEVFSPLSNQIGILERVVQKTSAANFLLTSYKRSFNGFAAKLTEQERERLAGMKEVVSVFPSRTFQLQTTRSWDFLGLNQTAKRNATVESNTIIGVIDSGISPDSESFNDEGFGAAPKKWKGVCKGGQNFTCNNKIIGARYYTDDGASDAIGHGTHTASTAAGNPVKDVSFYGLAQGTARGGVPSARIAAYKVCSVSGCPTEAILQGFDDAIADGVDIITISIGAESSAPFQQDPIAIGAFHAMEKGILTLQSAGNSGPEAGSVSSVAPWTLTVAASSTDRRIIDKIVLGNGKTIVGSSVNSFKLNGTSFPLVYGKDASSQCVDSDARQCVAGWWHTEARQAGALGSILNTSKPDVAFVVPLPASGLGSQDYDVVKSYLKSTKRPRANILKSEAIKDDGAPVVASFSSRGPNQIVPEIIKPDISAPGIDILAAYSTLAPITGSTQDKRRVKYSILSGTSMSCPHVAGVAAYIKTFHPDWSPAAIKSSIMTTAWPVNDTKTSPAEFAYGSGHINPLKAINPGLVFEASKEDYIKFLCSVLDEGSVRLISGDSSSCPAGSAKVSPKDLNYPSLAANVNSSTSFTINFHRTVKNVGLPNSTYKANILSSSKVAIKVVPHILSFKSLNEEKTFDVTVVGRGIPEGSHVSASLVWTDGTHSVRSPILVAA</sequence>
<evidence type="ECO:0000256" key="4">
    <source>
        <dbReference type="ARBA" id="ARBA00022670"/>
    </source>
</evidence>
<dbReference type="Pfam" id="PF00082">
    <property type="entry name" value="Peptidase_S8"/>
    <property type="match status" value="1"/>
</dbReference>
<feature type="domain" description="Subtilisin-like protease fibronectin type-III" evidence="14">
    <location>
        <begin position="15"/>
        <end position="116"/>
    </location>
</feature>
<dbReference type="Gene3D" id="2.60.40.2310">
    <property type="match status" value="2"/>
</dbReference>
<dbReference type="SUPFAM" id="SSF52743">
    <property type="entry name" value="Subtilisin-like"/>
    <property type="match status" value="1"/>
</dbReference>
<comment type="similarity">
    <text evidence="2 10 11">Belongs to the peptidase S8 family.</text>
</comment>
<evidence type="ECO:0000259" key="12">
    <source>
        <dbReference type="Pfam" id="PF00082"/>
    </source>
</evidence>
<evidence type="ECO:0000256" key="8">
    <source>
        <dbReference type="ARBA" id="ARBA00023180"/>
    </source>
</evidence>
<dbReference type="PROSITE" id="PS51892">
    <property type="entry name" value="SUBTILASE"/>
    <property type="match status" value="1"/>
</dbReference>
<dbReference type="InterPro" id="IPR010259">
    <property type="entry name" value="S8pro/Inhibitor_I9"/>
</dbReference>
<feature type="domain" description="Peptidase S8/S53" evidence="12">
    <location>
        <begin position="249"/>
        <end position="669"/>
    </location>
</feature>
<evidence type="ECO:0000313" key="15">
    <source>
        <dbReference type="EMBL" id="BBG96515.1"/>
    </source>
</evidence>
<dbReference type="GO" id="GO:0006508">
    <property type="term" value="P:proteolysis"/>
    <property type="evidence" value="ECO:0007669"/>
    <property type="project" value="UniProtKB-KW"/>
</dbReference>
<dbReference type="Pfam" id="PF17766">
    <property type="entry name" value="fn3_6"/>
    <property type="match status" value="2"/>
</dbReference>
<dbReference type="EMBL" id="AP019298">
    <property type="protein sequence ID" value="BBG96515.1"/>
    <property type="molecule type" value="Genomic_DNA"/>
</dbReference>
<dbReference type="AlphaFoldDB" id="A0A4Y1QXD5"/>
<feature type="active site" description="Charge relay system" evidence="9 10">
    <location>
        <position position="618"/>
    </location>
</feature>
<evidence type="ECO:0000256" key="3">
    <source>
        <dbReference type="ARBA" id="ARBA00022525"/>
    </source>
</evidence>
<keyword evidence="7 10" id="KW-0720">Serine protease</keyword>
<evidence type="ECO:0000256" key="10">
    <source>
        <dbReference type="PROSITE-ProRule" id="PRU01240"/>
    </source>
</evidence>
<dbReference type="PROSITE" id="PS00138">
    <property type="entry name" value="SUBTILASE_SER"/>
    <property type="match status" value="1"/>
</dbReference>
<keyword evidence="5" id="KW-0732">Signal</keyword>
<evidence type="ECO:0000256" key="7">
    <source>
        <dbReference type="ARBA" id="ARBA00022825"/>
    </source>
</evidence>
<dbReference type="InterPro" id="IPR023827">
    <property type="entry name" value="Peptidase_S8_Asp-AS"/>
</dbReference>
<evidence type="ECO:0000256" key="9">
    <source>
        <dbReference type="PIRSR" id="PIRSR615500-1"/>
    </source>
</evidence>
<reference evidence="15" key="1">
    <citation type="journal article" date="2019" name="Science">
        <title>Mutation of a bHLH transcription factor allowed almond domestication.</title>
        <authorList>
            <person name="Sanchez-Perez R."/>
            <person name="Pavan S."/>
            <person name="Mazzeo R."/>
            <person name="Moldovan C."/>
            <person name="Aiese Cigliano R."/>
            <person name="Del Cueto J."/>
            <person name="Ricciardi F."/>
            <person name="Lotti C."/>
            <person name="Ricciardi L."/>
            <person name="Dicenta F."/>
            <person name="Lopez-Marques R.L."/>
            <person name="Lindberg Moller B."/>
        </authorList>
    </citation>
    <scope>NUCLEOTIDE SEQUENCE</scope>
</reference>
<proteinExistence type="inferred from homology"/>
<keyword evidence="4 10" id="KW-0645">Protease</keyword>
<gene>
    <name evidence="15" type="ORF">Prudu_005346</name>
</gene>
<keyword evidence="3" id="KW-0964">Secreted</keyword>
<dbReference type="InterPro" id="IPR041469">
    <property type="entry name" value="Subtilisin-like_FN3"/>
</dbReference>
<evidence type="ECO:0000256" key="1">
    <source>
        <dbReference type="ARBA" id="ARBA00004613"/>
    </source>
</evidence>
<dbReference type="InterPro" id="IPR036852">
    <property type="entry name" value="Peptidase_S8/S53_dom_sf"/>
</dbReference>
<accession>A0A4Y1QXD5</accession>
<evidence type="ECO:0000256" key="11">
    <source>
        <dbReference type="RuleBase" id="RU003355"/>
    </source>
</evidence>
<evidence type="ECO:0000259" key="13">
    <source>
        <dbReference type="Pfam" id="PF05922"/>
    </source>
</evidence>
<dbReference type="Gene3D" id="3.50.30.30">
    <property type="match status" value="1"/>
</dbReference>
<dbReference type="Gene3D" id="3.40.50.200">
    <property type="entry name" value="Peptidase S8/S53 domain"/>
    <property type="match status" value="1"/>
</dbReference>